<dbReference type="SUPFAM" id="SSF56672">
    <property type="entry name" value="DNA/RNA polymerases"/>
    <property type="match status" value="1"/>
</dbReference>
<dbReference type="EMBL" id="GG677119">
    <property type="protein sequence ID" value="EER10905.1"/>
    <property type="molecule type" value="Genomic_DNA"/>
</dbReference>
<feature type="domain" description="Reverse transcriptase" evidence="1">
    <location>
        <begin position="212"/>
        <end position="474"/>
    </location>
</feature>
<organism evidence="3">
    <name type="scientific">Perkinsus marinus (strain ATCC 50983 / TXsc)</name>
    <dbReference type="NCBI Taxonomy" id="423536"/>
    <lineage>
        <taxon>Eukaryota</taxon>
        <taxon>Sar</taxon>
        <taxon>Alveolata</taxon>
        <taxon>Perkinsozoa</taxon>
        <taxon>Perkinsea</taxon>
        <taxon>Perkinsida</taxon>
        <taxon>Perkinsidae</taxon>
        <taxon>Perkinsus</taxon>
    </lineage>
</organism>
<dbReference type="CDD" id="cd01650">
    <property type="entry name" value="RT_nLTR_like"/>
    <property type="match status" value="1"/>
</dbReference>
<reference evidence="2 3" key="1">
    <citation type="submission" date="2008-07" db="EMBL/GenBank/DDBJ databases">
        <authorList>
            <person name="El-Sayed N."/>
            <person name="Caler E."/>
            <person name="Inman J."/>
            <person name="Amedeo P."/>
            <person name="Hass B."/>
            <person name="Wortman J."/>
        </authorList>
    </citation>
    <scope>NUCLEOTIDE SEQUENCE [LARGE SCALE GENOMIC DNA]</scope>
    <source>
        <strain evidence="3">ATCC 50983 / TXsc</strain>
    </source>
</reference>
<protein>
    <recommendedName>
        <fullName evidence="1">Reverse transcriptase domain-containing protein</fullName>
    </recommendedName>
</protein>
<proteinExistence type="predicted"/>
<keyword evidence="3" id="KW-1185">Reference proteome</keyword>
<evidence type="ECO:0000259" key="1">
    <source>
        <dbReference type="PROSITE" id="PS50878"/>
    </source>
</evidence>
<dbReference type="Pfam" id="PF00078">
    <property type="entry name" value="RVT_1"/>
    <property type="match status" value="1"/>
</dbReference>
<name>C5KX49_PERM5</name>
<gene>
    <name evidence="2" type="ORF">Pmar_PMAR021380</name>
</gene>
<dbReference type="PANTHER" id="PTHR19446">
    <property type="entry name" value="REVERSE TRANSCRIPTASES"/>
    <property type="match status" value="1"/>
</dbReference>
<dbReference type="Proteomes" id="UP000007800">
    <property type="component" value="Unassembled WGS sequence"/>
</dbReference>
<dbReference type="InterPro" id="IPR000477">
    <property type="entry name" value="RT_dom"/>
</dbReference>
<dbReference type="GeneID" id="9055787"/>
<dbReference type="PROSITE" id="PS50878">
    <property type="entry name" value="RT_POL"/>
    <property type="match status" value="1"/>
</dbReference>
<dbReference type="OrthoDB" id="445505at2759"/>
<dbReference type="AlphaFoldDB" id="C5KX49"/>
<evidence type="ECO:0000313" key="2">
    <source>
        <dbReference type="EMBL" id="EER10905.1"/>
    </source>
</evidence>
<dbReference type="InterPro" id="IPR043502">
    <property type="entry name" value="DNA/RNA_pol_sf"/>
</dbReference>
<sequence length="549" mass="62876">MIEQHDFLLEAGYTYDKKTNGARSTTKHQFPLILPKVVGSGTVTYVDEQAKAEAFNNYNTRSEHYIDRVEERRAYRRIRDRVKAELSRSSRSGQEIERGSVVRISVGSDEGSVCWFDAVITHVDRSTGRTHCRVDWLNGDEPEWLVLEEECWTFVDNSVREEYDKVFSMGEVTFTLRTMSLNKAGGSDGIPMQCLQHLPDEALELFLDIMNKTWLGHGMPRQWTSSRLCPIPKSKPGAFRPIALTNAMARVADKLVTRRITHYLESCSRSIQPEQSGFRRGMSAEQQTCAFAQYLEDEIQKDRAVVTIFLDATSAYDFVRHDILLSRLGGVAVPPRLWCWLRNFIKNRAVHTLWGSSQSKKRIIRRGVPQGCSCSPMLWLAYMSPLISYLWDGDVEDVVFRTFCLADDVCITMSVKTSVFDDKLSLMQKQLDGAADFFTSSSIKLNANKSALVVFSTNCSIRRKNVQLFIGTDPVPRTVDQRMLGLYVDEGLTYAKHCDMWQKRVYARLKIMGNELRKHEAVSGPVHYVQRIICFTWILWGCELEEKFI</sequence>
<dbReference type="InParanoid" id="C5KX49"/>
<dbReference type="RefSeq" id="XP_002779110.1">
    <property type="nucleotide sequence ID" value="XM_002779064.1"/>
</dbReference>
<accession>C5KX49</accession>
<evidence type="ECO:0000313" key="3">
    <source>
        <dbReference type="Proteomes" id="UP000007800"/>
    </source>
</evidence>